<protein>
    <submittedName>
        <fullName evidence="3">Uncharacterized protein</fullName>
    </submittedName>
</protein>
<keyword evidence="4" id="KW-1185">Reference proteome</keyword>
<gene>
    <name evidence="3" type="ORF">BDP81DRAFT_484909</name>
</gene>
<proteinExistence type="predicted"/>
<keyword evidence="2" id="KW-1133">Transmembrane helix</keyword>
<dbReference type="GeneID" id="85479991"/>
<evidence type="ECO:0000256" key="2">
    <source>
        <dbReference type="SAM" id="Phobius"/>
    </source>
</evidence>
<evidence type="ECO:0000256" key="1">
    <source>
        <dbReference type="SAM" id="MobiDB-lite"/>
    </source>
</evidence>
<feature type="transmembrane region" description="Helical" evidence="2">
    <location>
        <begin position="178"/>
        <end position="196"/>
    </location>
</feature>
<comment type="caution">
    <text evidence="3">The sequence shown here is derived from an EMBL/GenBank/DDBJ whole genome shotgun (WGS) entry which is preliminary data.</text>
</comment>
<keyword evidence="2" id="KW-0812">Transmembrane</keyword>
<dbReference type="AlphaFoldDB" id="A0AAI9ZF85"/>
<name>A0AAI9ZF85_9PEZI</name>
<evidence type="ECO:0000313" key="4">
    <source>
        <dbReference type="Proteomes" id="UP001243989"/>
    </source>
</evidence>
<feature type="transmembrane region" description="Helical" evidence="2">
    <location>
        <begin position="99"/>
        <end position="120"/>
    </location>
</feature>
<feature type="region of interest" description="Disordered" evidence="1">
    <location>
        <begin position="1"/>
        <end position="35"/>
    </location>
</feature>
<reference evidence="3" key="1">
    <citation type="submission" date="2021-06" db="EMBL/GenBank/DDBJ databases">
        <title>Comparative genomics, transcriptomics and evolutionary studies reveal genomic signatures of adaptation to plant cell wall in hemibiotrophic fungi.</title>
        <authorList>
            <consortium name="DOE Joint Genome Institute"/>
            <person name="Baroncelli R."/>
            <person name="Diaz J.F."/>
            <person name="Benocci T."/>
            <person name="Peng M."/>
            <person name="Battaglia E."/>
            <person name="Haridas S."/>
            <person name="Andreopoulos W."/>
            <person name="Labutti K."/>
            <person name="Pangilinan J."/>
            <person name="Floch G.L."/>
            <person name="Makela M.R."/>
            <person name="Henrissat B."/>
            <person name="Grigoriev I.V."/>
            <person name="Crouch J.A."/>
            <person name="De Vries R.P."/>
            <person name="Sukno S.A."/>
            <person name="Thon M.R."/>
        </authorList>
    </citation>
    <scope>NUCLEOTIDE SEQUENCE</scope>
    <source>
        <strain evidence="3">CBS 102054</strain>
    </source>
</reference>
<dbReference type="RefSeq" id="XP_060439445.1">
    <property type="nucleotide sequence ID" value="XM_060595129.1"/>
</dbReference>
<evidence type="ECO:0000313" key="3">
    <source>
        <dbReference type="EMBL" id="KAK1623450.1"/>
    </source>
</evidence>
<feature type="compositionally biased region" description="Polar residues" evidence="1">
    <location>
        <begin position="1"/>
        <end position="17"/>
    </location>
</feature>
<sequence>MATKSAPRSPTSGQRPSSVLGATGTYQETPHASVSRPHSPPFSAYLQLVAFTATITVSVSISASQGFATGGNFFGVPLTNETDPTITTAIRATADAAYWLSWAAAASSVSLMIALMLQLMQTDEMFLDALERTEGGQSLNLPRVVVGSGSWVALLLQASALAFIGQALRAINNNSGSMIQWALLAVGTIFVFFYLHTIKFWKTVKKFISGYQT</sequence>
<dbReference type="EMBL" id="JAHMHQ010000029">
    <property type="protein sequence ID" value="KAK1623450.1"/>
    <property type="molecule type" value="Genomic_DNA"/>
</dbReference>
<dbReference type="Proteomes" id="UP001243989">
    <property type="component" value="Unassembled WGS sequence"/>
</dbReference>
<organism evidence="3 4">
    <name type="scientific">Colletotrichum phormii</name>
    <dbReference type="NCBI Taxonomy" id="359342"/>
    <lineage>
        <taxon>Eukaryota</taxon>
        <taxon>Fungi</taxon>
        <taxon>Dikarya</taxon>
        <taxon>Ascomycota</taxon>
        <taxon>Pezizomycotina</taxon>
        <taxon>Sordariomycetes</taxon>
        <taxon>Hypocreomycetidae</taxon>
        <taxon>Glomerellales</taxon>
        <taxon>Glomerellaceae</taxon>
        <taxon>Colletotrichum</taxon>
        <taxon>Colletotrichum acutatum species complex</taxon>
    </lineage>
</organism>
<keyword evidence="2" id="KW-0472">Membrane</keyword>
<accession>A0AAI9ZF85</accession>